<dbReference type="EMBL" id="CP108253">
    <property type="protein sequence ID" value="WTU39482.1"/>
    <property type="molecule type" value="Genomic_DNA"/>
</dbReference>
<name>A0AAU2GX55_9ACTN</name>
<sequence length="121" mass="13139">MKPIYGYLRLLPGLDATTERRLIHQLADFAGAEGFTLTEVFVEQRWQHLTALTALTQRCQADGVNNIVVPSPEHLSTMPELCTLAQQDLQGAIGGVVWIAGNTTTQESPCSLTIPQDGGHP</sequence>
<proteinExistence type="predicted"/>
<gene>
    <name evidence="1" type="ORF">OHV25_07810</name>
</gene>
<accession>A0AAU2GX55</accession>
<dbReference type="AlphaFoldDB" id="A0AAU2GX55"/>
<organism evidence="1">
    <name type="scientific">Streptomyces sp. NBC_00060</name>
    <dbReference type="NCBI Taxonomy" id="2975636"/>
    <lineage>
        <taxon>Bacteria</taxon>
        <taxon>Bacillati</taxon>
        <taxon>Actinomycetota</taxon>
        <taxon>Actinomycetes</taxon>
        <taxon>Kitasatosporales</taxon>
        <taxon>Streptomycetaceae</taxon>
        <taxon>Streptomyces</taxon>
    </lineage>
</organism>
<protein>
    <recommendedName>
        <fullName evidence="2">Resolvase/invertase-type recombinase catalytic domain-containing protein</fullName>
    </recommendedName>
</protein>
<reference evidence="1" key="1">
    <citation type="submission" date="2022-10" db="EMBL/GenBank/DDBJ databases">
        <title>The complete genomes of actinobacterial strains from the NBC collection.</title>
        <authorList>
            <person name="Joergensen T.S."/>
            <person name="Alvarez Arevalo M."/>
            <person name="Sterndorff E.B."/>
            <person name="Faurdal D."/>
            <person name="Vuksanovic O."/>
            <person name="Mourched A.-S."/>
            <person name="Charusanti P."/>
            <person name="Shaw S."/>
            <person name="Blin K."/>
            <person name="Weber T."/>
        </authorList>
    </citation>
    <scope>NUCLEOTIDE SEQUENCE</scope>
    <source>
        <strain evidence="1">NBC_00060</strain>
    </source>
</reference>
<evidence type="ECO:0000313" key="1">
    <source>
        <dbReference type="EMBL" id="WTU39482.1"/>
    </source>
</evidence>
<evidence type="ECO:0008006" key="2">
    <source>
        <dbReference type="Google" id="ProtNLM"/>
    </source>
</evidence>